<reference evidence="2 3" key="1">
    <citation type="submission" date="2014-04" db="EMBL/GenBank/DDBJ databases">
        <authorList>
            <consortium name="DOE Joint Genome Institute"/>
            <person name="Kuo A."/>
            <person name="Girlanda M."/>
            <person name="Perotto S."/>
            <person name="Kohler A."/>
            <person name="Nagy L.G."/>
            <person name="Floudas D."/>
            <person name="Copeland A."/>
            <person name="Barry K.W."/>
            <person name="Cichocki N."/>
            <person name="Veneault-Fourrey C."/>
            <person name="LaButti K."/>
            <person name="Lindquist E.A."/>
            <person name="Lipzen A."/>
            <person name="Lundell T."/>
            <person name="Morin E."/>
            <person name="Murat C."/>
            <person name="Sun H."/>
            <person name="Tunlid A."/>
            <person name="Henrissat B."/>
            <person name="Grigoriev I.V."/>
            <person name="Hibbett D.S."/>
            <person name="Martin F."/>
            <person name="Nordberg H.P."/>
            <person name="Cantor M.N."/>
            <person name="Hua S.X."/>
        </authorList>
    </citation>
    <scope>NUCLEOTIDE SEQUENCE [LARGE SCALE GENOMIC DNA]</scope>
    <source>
        <strain evidence="2 3">MUT 4182</strain>
    </source>
</reference>
<feature type="domain" description="H-type lectin" evidence="1">
    <location>
        <begin position="209"/>
        <end position="275"/>
    </location>
</feature>
<evidence type="ECO:0000313" key="3">
    <source>
        <dbReference type="Proteomes" id="UP000054248"/>
    </source>
</evidence>
<protein>
    <recommendedName>
        <fullName evidence="1">H-type lectin domain-containing protein</fullName>
    </recommendedName>
</protein>
<feature type="domain" description="H-type lectin" evidence="1">
    <location>
        <begin position="24"/>
        <end position="89"/>
    </location>
</feature>
<dbReference type="EMBL" id="KN823196">
    <property type="protein sequence ID" value="KIO19935.1"/>
    <property type="molecule type" value="Genomic_DNA"/>
</dbReference>
<evidence type="ECO:0000259" key="1">
    <source>
        <dbReference type="Pfam" id="PF09458"/>
    </source>
</evidence>
<dbReference type="Proteomes" id="UP000054248">
    <property type="component" value="Unassembled WGS sequence"/>
</dbReference>
<gene>
    <name evidence="2" type="ORF">M407DRAFT_82144</name>
</gene>
<dbReference type="GO" id="GO:0030247">
    <property type="term" value="F:polysaccharide binding"/>
    <property type="evidence" value="ECO:0007669"/>
    <property type="project" value="TreeGrafter"/>
</dbReference>
<name>A0A0C3PXT4_9AGAM</name>
<dbReference type="AlphaFoldDB" id="A0A0C3PXT4"/>
<reference evidence="3" key="2">
    <citation type="submission" date="2015-01" db="EMBL/GenBank/DDBJ databases">
        <title>Evolutionary Origins and Diversification of the Mycorrhizal Mutualists.</title>
        <authorList>
            <consortium name="DOE Joint Genome Institute"/>
            <consortium name="Mycorrhizal Genomics Consortium"/>
            <person name="Kohler A."/>
            <person name="Kuo A."/>
            <person name="Nagy L.G."/>
            <person name="Floudas D."/>
            <person name="Copeland A."/>
            <person name="Barry K.W."/>
            <person name="Cichocki N."/>
            <person name="Veneault-Fourrey C."/>
            <person name="LaButti K."/>
            <person name="Lindquist E.A."/>
            <person name="Lipzen A."/>
            <person name="Lundell T."/>
            <person name="Morin E."/>
            <person name="Murat C."/>
            <person name="Riley R."/>
            <person name="Ohm R."/>
            <person name="Sun H."/>
            <person name="Tunlid A."/>
            <person name="Henrissat B."/>
            <person name="Grigoriev I.V."/>
            <person name="Hibbett D.S."/>
            <person name="Martin F."/>
        </authorList>
    </citation>
    <scope>NUCLEOTIDE SEQUENCE [LARGE SCALE GENOMIC DNA]</scope>
    <source>
        <strain evidence="3">MUT 4182</strain>
    </source>
</reference>
<dbReference type="GO" id="GO:0098609">
    <property type="term" value="P:cell-cell adhesion"/>
    <property type="evidence" value="ECO:0007669"/>
    <property type="project" value="TreeGrafter"/>
</dbReference>
<dbReference type="Pfam" id="PF09458">
    <property type="entry name" value="H_lectin"/>
    <property type="match status" value="3"/>
</dbReference>
<accession>A0A0C3PXT4</accession>
<dbReference type="InterPro" id="IPR019019">
    <property type="entry name" value="H-type_lectin_domain"/>
</dbReference>
<dbReference type="GO" id="GO:0009986">
    <property type="term" value="C:cell surface"/>
    <property type="evidence" value="ECO:0007669"/>
    <property type="project" value="TreeGrafter"/>
</dbReference>
<dbReference type="GO" id="GO:0046871">
    <property type="term" value="F:N-acetylgalactosamine binding"/>
    <property type="evidence" value="ECO:0007669"/>
    <property type="project" value="TreeGrafter"/>
</dbReference>
<dbReference type="SUPFAM" id="SSF141086">
    <property type="entry name" value="Agglutinin HPA-like"/>
    <property type="match status" value="3"/>
</dbReference>
<feature type="domain" description="H-type lectin" evidence="1">
    <location>
        <begin position="113"/>
        <end position="180"/>
    </location>
</feature>
<sequence length="277" mass="31151">MPAVNTFNTQEVRLSNTPRAQTSKVINFPETYVVPPQVIAGLNALEVGTGVGAVVRAKIHVDNVDTQKFTMHADTWLDTTLYMAGADYFIRKPGDLEFQCGEFDTAVSQQTSRRITFEYPFATPPKVLVFLKELDVGSPRASSTRITTRTTDVDAKGFTIHVDTWADSILYQAIAGWIAYPEDREHIFSGTGSTLDLRPFDRPQEKQQRDVRFERVSFWKKPTVFVAFNSLDISSQTNMRIKAYVDNVSEGGLTWHIDSWADTKVYSAGISYIAFNN</sequence>
<evidence type="ECO:0000313" key="2">
    <source>
        <dbReference type="EMBL" id="KIO19935.1"/>
    </source>
</evidence>
<dbReference type="GO" id="GO:0098636">
    <property type="term" value="C:protein complex involved in cell adhesion"/>
    <property type="evidence" value="ECO:0007669"/>
    <property type="project" value="TreeGrafter"/>
</dbReference>
<dbReference type="Gene3D" id="2.60.40.2080">
    <property type="match status" value="3"/>
</dbReference>
<proteinExistence type="predicted"/>
<dbReference type="InterPro" id="IPR037221">
    <property type="entry name" value="H-type_lectin_dom_sf"/>
</dbReference>
<dbReference type="HOGENOM" id="CLU_058882_0_0_1"/>
<dbReference type="InterPro" id="IPR052487">
    <property type="entry name" value="Galactose-binding_lectin"/>
</dbReference>
<organism evidence="2 3">
    <name type="scientific">Tulasnella calospora MUT 4182</name>
    <dbReference type="NCBI Taxonomy" id="1051891"/>
    <lineage>
        <taxon>Eukaryota</taxon>
        <taxon>Fungi</taxon>
        <taxon>Dikarya</taxon>
        <taxon>Basidiomycota</taxon>
        <taxon>Agaricomycotina</taxon>
        <taxon>Agaricomycetes</taxon>
        <taxon>Cantharellales</taxon>
        <taxon>Tulasnellaceae</taxon>
        <taxon>Tulasnella</taxon>
    </lineage>
</organism>
<keyword evidence="3" id="KW-1185">Reference proteome</keyword>
<dbReference type="OrthoDB" id="5419324at2759"/>
<dbReference type="PANTHER" id="PTHR46938">
    <property type="entry name" value="DISCOIDIN-1 SUBUNIT A-RELATED-RELATED"/>
    <property type="match status" value="1"/>
</dbReference>
<dbReference type="GO" id="GO:0070492">
    <property type="term" value="F:oligosaccharide binding"/>
    <property type="evidence" value="ECO:0007669"/>
    <property type="project" value="TreeGrafter"/>
</dbReference>